<name>A0ABR4L1A2_9EURO</name>
<accession>A0ABR4L1A2</accession>
<evidence type="ECO:0000256" key="1">
    <source>
        <dbReference type="SAM" id="MobiDB-lite"/>
    </source>
</evidence>
<protein>
    <submittedName>
        <fullName evidence="2">Uncharacterized protein</fullName>
    </submittedName>
</protein>
<organism evidence="2 3">
    <name type="scientific">Aspergillus pseudodeflectus</name>
    <dbReference type="NCBI Taxonomy" id="176178"/>
    <lineage>
        <taxon>Eukaryota</taxon>
        <taxon>Fungi</taxon>
        <taxon>Dikarya</taxon>
        <taxon>Ascomycota</taxon>
        <taxon>Pezizomycotina</taxon>
        <taxon>Eurotiomycetes</taxon>
        <taxon>Eurotiomycetidae</taxon>
        <taxon>Eurotiales</taxon>
        <taxon>Aspergillaceae</taxon>
        <taxon>Aspergillus</taxon>
        <taxon>Aspergillus subgen. Nidulantes</taxon>
    </lineage>
</organism>
<sequence length="201" mass="21851">MNLSFMTGQGSMNAENGTWLLIGPNGRNPFRLGLGRGYSGLGLRETWLIRAFQPQALAAGGWGHLVGDRMDEIVARVVNSMAASDRCRRDSSPSGESRHDAGWVTWVLCPGFPPLSTLDSRRDLTPEKRGRSSVVRLDACSAAETARFLSTEAARFRETTLSTIEDHCSGQACPCSKPSRSTLQRTPLTGPSNASLNREQL</sequence>
<comment type="caution">
    <text evidence="2">The sequence shown here is derived from an EMBL/GenBank/DDBJ whole genome shotgun (WGS) entry which is preliminary data.</text>
</comment>
<evidence type="ECO:0000313" key="2">
    <source>
        <dbReference type="EMBL" id="KAL2858107.1"/>
    </source>
</evidence>
<proteinExistence type="predicted"/>
<dbReference type="EMBL" id="JBFXLR010000005">
    <property type="protein sequence ID" value="KAL2858107.1"/>
    <property type="molecule type" value="Genomic_DNA"/>
</dbReference>
<gene>
    <name evidence="2" type="ORF">BJX68DRAFT_160631</name>
</gene>
<evidence type="ECO:0000313" key="3">
    <source>
        <dbReference type="Proteomes" id="UP001610444"/>
    </source>
</evidence>
<reference evidence="2 3" key="1">
    <citation type="submission" date="2024-07" db="EMBL/GenBank/DDBJ databases">
        <title>Section-level genome sequencing and comparative genomics of Aspergillus sections Usti and Cavernicolus.</title>
        <authorList>
            <consortium name="Lawrence Berkeley National Laboratory"/>
            <person name="Nybo J.L."/>
            <person name="Vesth T.C."/>
            <person name="Theobald S."/>
            <person name="Frisvad J.C."/>
            <person name="Larsen T.O."/>
            <person name="Kjaerboelling I."/>
            <person name="Rothschild-Mancinelli K."/>
            <person name="Lyhne E.K."/>
            <person name="Kogle M.E."/>
            <person name="Barry K."/>
            <person name="Clum A."/>
            <person name="Na H."/>
            <person name="Ledsgaard L."/>
            <person name="Lin J."/>
            <person name="Lipzen A."/>
            <person name="Kuo A."/>
            <person name="Riley R."/>
            <person name="Mondo S."/>
            <person name="LaButti K."/>
            <person name="Haridas S."/>
            <person name="Pangalinan J."/>
            <person name="Salamov A.A."/>
            <person name="Simmons B.A."/>
            <person name="Magnuson J.K."/>
            <person name="Chen J."/>
            <person name="Drula E."/>
            <person name="Henrissat B."/>
            <person name="Wiebenga A."/>
            <person name="Lubbers R.J."/>
            <person name="Gomes A.C."/>
            <person name="Macurrencykelacurrency M.R."/>
            <person name="Stajich J."/>
            <person name="Grigoriev I.V."/>
            <person name="Mortensen U.H."/>
            <person name="De vries R.P."/>
            <person name="Baker S.E."/>
            <person name="Andersen M.R."/>
        </authorList>
    </citation>
    <scope>NUCLEOTIDE SEQUENCE [LARGE SCALE GENOMIC DNA]</scope>
    <source>
        <strain evidence="2 3">CBS 756.74</strain>
    </source>
</reference>
<dbReference type="Proteomes" id="UP001610444">
    <property type="component" value="Unassembled WGS sequence"/>
</dbReference>
<feature type="compositionally biased region" description="Polar residues" evidence="1">
    <location>
        <begin position="178"/>
        <end position="201"/>
    </location>
</feature>
<feature type="region of interest" description="Disordered" evidence="1">
    <location>
        <begin position="174"/>
        <end position="201"/>
    </location>
</feature>
<dbReference type="GeneID" id="98152018"/>
<keyword evidence="3" id="KW-1185">Reference proteome</keyword>
<dbReference type="RefSeq" id="XP_070903276.1">
    <property type="nucleotide sequence ID" value="XM_071036854.1"/>
</dbReference>